<evidence type="ECO:0000313" key="8">
    <source>
        <dbReference type="Proteomes" id="UP000229056"/>
    </source>
</evidence>
<sequence>MDMKNTPGQHLAVGAFALALVFGMNFFLEVPWSTALGRTSFVLLFLVLIIGPITRFSKPTESGSPFLLPWSWRGELGIWFTLTGLAHFIVILLDTPLNSLIKIGGSGFSLANLLGLVALFWGVILMITSFNKVIKFLGIMSWRWLHSLTYVIFYLISAHYMYFQYFSTYGKVGPDWFGYVATTMTLLVIILQFTAFIFSVKKYRLEQGAKMD</sequence>
<evidence type="ECO:0000256" key="1">
    <source>
        <dbReference type="ARBA" id="ARBA00004141"/>
    </source>
</evidence>
<evidence type="ECO:0000259" key="6">
    <source>
        <dbReference type="Pfam" id="PF01794"/>
    </source>
</evidence>
<keyword evidence="4 5" id="KW-0472">Membrane</keyword>
<feature type="transmembrane region" description="Helical" evidence="5">
    <location>
        <begin position="36"/>
        <end position="56"/>
    </location>
</feature>
<reference evidence="8" key="1">
    <citation type="submission" date="2017-09" db="EMBL/GenBank/DDBJ databases">
        <title>Depth-based differentiation of microbial function through sediment-hosted aquifers and enrichment of novel symbionts in the deep terrestrial subsurface.</title>
        <authorList>
            <person name="Probst A.J."/>
            <person name="Ladd B."/>
            <person name="Jarett J.K."/>
            <person name="Geller-Mcgrath D.E."/>
            <person name="Sieber C.M.K."/>
            <person name="Emerson J.B."/>
            <person name="Anantharaman K."/>
            <person name="Thomas B.C."/>
            <person name="Malmstrom R."/>
            <person name="Stieglmeier M."/>
            <person name="Klingl A."/>
            <person name="Woyke T."/>
            <person name="Ryan C.M."/>
            <person name="Banfield J.F."/>
        </authorList>
    </citation>
    <scope>NUCLEOTIDE SEQUENCE [LARGE SCALE GENOMIC DNA]</scope>
</reference>
<dbReference type="InterPro" id="IPR013130">
    <property type="entry name" value="Fe3_Rdtase_TM_dom"/>
</dbReference>
<feature type="transmembrane region" description="Helical" evidence="5">
    <location>
        <begin position="76"/>
        <end position="93"/>
    </location>
</feature>
<feature type="transmembrane region" description="Helical" evidence="5">
    <location>
        <begin position="12"/>
        <end position="30"/>
    </location>
</feature>
<feature type="domain" description="Ferric oxidoreductase" evidence="6">
    <location>
        <begin position="36"/>
        <end position="155"/>
    </location>
</feature>
<evidence type="ECO:0000256" key="4">
    <source>
        <dbReference type="ARBA" id="ARBA00023136"/>
    </source>
</evidence>
<comment type="subcellular location">
    <subcellularLocation>
        <location evidence="1">Membrane</location>
        <topology evidence="1">Multi-pass membrane protein</topology>
    </subcellularLocation>
</comment>
<keyword evidence="2 5" id="KW-0812">Transmembrane</keyword>
<evidence type="ECO:0000256" key="2">
    <source>
        <dbReference type="ARBA" id="ARBA00022692"/>
    </source>
</evidence>
<dbReference type="GO" id="GO:0016020">
    <property type="term" value="C:membrane"/>
    <property type="evidence" value="ECO:0007669"/>
    <property type="project" value="UniProtKB-SubCell"/>
</dbReference>
<evidence type="ECO:0000313" key="7">
    <source>
        <dbReference type="EMBL" id="PIS06389.1"/>
    </source>
</evidence>
<dbReference type="EMBL" id="PEZY01000004">
    <property type="protein sequence ID" value="PIS06389.1"/>
    <property type="molecule type" value="Genomic_DNA"/>
</dbReference>
<comment type="caution">
    <text evidence="7">The sequence shown here is derived from an EMBL/GenBank/DDBJ whole genome shotgun (WGS) entry which is preliminary data.</text>
</comment>
<protein>
    <recommendedName>
        <fullName evidence="6">Ferric oxidoreductase domain-containing protein</fullName>
    </recommendedName>
</protein>
<dbReference type="Pfam" id="PF01794">
    <property type="entry name" value="Ferric_reduct"/>
    <property type="match status" value="1"/>
</dbReference>
<feature type="transmembrane region" description="Helical" evidence="5">
    <location>
        <begin position="176"/>
        <end position="200"/>
    </location>
</feature>
<keyword evidence="3 5" id="KW-1133">Transmembrane helix</keyword>
<gene>
    <name evidence="7" type="ORF">COT80_00390</name>
</gene>
<evidence type="ECO:0000256" key="3">
    <source>
        <dbReference type="ARBA" id="ARBA00022989"/>
    </source>
</evidence>
<evidence type="ECO:0000256" key="5">
    <source>
        <dbReference type="SAM" id="Phobius"/>
    </source>
</evidence>
<proteinExistence type="predicted"/>
<name>A0A2H0W4W0_9BACT</name>
<feature type="transmembrane region" description="Helical" evidence="5">
    <location>
        <begin position="142"/>
        <end position="164"/>
    </location>
</feature>
<organism evidence="7 8">
    <name type="scientific">Candidatus Buchananbacteria bacterium CG10_big_fil_rev_8_21_14_0_10_33_19</name>
    <dbReference type="NCBI Taxonomy" id="1974525"/>
    <lineage>
        <taxon>Bacteria</taxon>
        <taxon>Candidatus Buchananiibacteriota</taxon>
    </lineage>
</organism>
<accession>A0A2H0W4W0</accession>
<dbReference type="Proteomes" id="UP000229056">
    <property type="component" value="Unassembled WGS sequence"/>
</dbReference>
<dbReference type="AlphaFoldDB" id="A0A2H0W4W0"/>
<feature type="transmembrane region" description="Helical" evidence="5">
    <location>
        <begin position="113"/>
        <end position="130"/>
    </location>
</feature>